<comment type="caution">
    <text evidence="2">The sequence shown here is derived from an EMBL/GenBank/DDBJ whole genome shotgun (WGS) entry which is preliminary data.</text>
</comment>
<evidence type="ECO:0000313" key="3">
    <source>
        <dbReference type="Proteomes" id="UP000823388"/>
    </source>
</evidence>
<evidence type="ECO:0000313" key="2">
    <source>
        <dbReference type="EMBL" id="KAG2547992.1"/>
    </source>
</evidence>
<organism evidence="2 3">
    <name type="scientific">Panicum virgatum</name>
    <name type="common">Blackwell switchgrass</name>
    <dbReference type="NCBI Taxonomy" id="38727"/>
    <lineage>
        <taxon>Eukaryota</taxon>
        <taxon>Viridiplantae</taxon>
        <taxon>Streptophyta</taxon>
        <taxon>Embryophyta</taxon>
        <taxon>Tracheophyta</taxon>
        <taxon>Spermatophyta</taxon>
        <taxon>Magnoliopsida</taxon>
        <taxon>Liliopsida</taxon>
        <taxon>Poales</taxon>
        <taxon>Poaceae</taxon>
        <taxon>PACMAD clade</taxon>
        <taxon>Panicoideae</taxon>
        <taxon>Panicodae</taxon>
        <taxon>Paniceae</taxon>
        <taxon>Panicinae</taxon>
        <taxon>Panicum</taxon>
        <taxon>Panicum sect. Hiantes</taxon>
    </lineage>
</organism>
<feature type="region of interest" description="Disordered" evidence="1">
    <location>
        <begin position="1"/>
        <end position="25"/>
    </location>
</feature>
<dbReference type="Proteomes" id="UP000823388">
    <property type="component" value="Chromosome 9K"/>
</dbReference>
<protein>
    <submittedName>
        <fullName evidence="2">Uncharacterized protein</fullName>
    </submittedName>
</protein>
<reference evidence="2" key="1">
    <citation type="submission" date="2020-05" db="EMBL/GenBank/DDBJ databases">
        <title>WGS assembly of Panicum virgatum.</title>
        <authorList>
            <person name="Lovell J.T."/>
            <person name="Jenkins J."/>
            <person name="Shu S."/>
            <person name="Juenger T.E."/>
            <person name="Schmutz J."/>
        </authorList>
    </citation>
    <scope>NUCLEOTIDE SEQUENCE</scope>
    <source>
        <strain evidence="2">AP13</strain>
    </source>
</reference>
<dbReference type="EMBL" id="CM029053">
    <property type="protein sequence ID" value="KAG2547992.1"/>
    <property type="molecule type" value="Genomic_DNA"/>
</dbReference>
<sequence length="55" mass="6182">MELRPHRRQPSAAPPPCPPTEKKEPQLASWFAAFPRSTWWTGGGQAYSGSAMDRR</sequence>
<accession>A0A8T0NIN5</accession>
<dbReference type="AlphaFoldDB" id="A0A8T0NIN5"/>
<name>A0A8T0NIN5_PANVG</name>
<keyword evidence="3" id="KW-1185">Reference proteome</keyword>
<evidence type="ECO:0000256" key="1">
    <source>
        <dbReference type="SAM" id="MobiDB-lite"/>
    </source>
</evidence>
<proteinExistence type="predicted"/>
<gene>
    <name evidence="2" type="ORF">PVAP13_9KG146085</name>
</gene>